<sequence>MAEIAINKDKSVNIDLKPPPIKVLDARKPDISMLKLMIASDNSSEGVGKVYEGLVRQSGLGTEKFASRLTVLKGDLGIGAHILWNFTQAFISFHWGDSTDSKDLGCWHFFKALGIKSSQVLNKKDFSLMLVQLTKVHEATIGYLLL</sequence>
<keyword evidence="3" id="KW-1185">Reference proteome</keyword>
<proteinExistence type="predicted"/>
<evidence type="ECO:0000313" key="2">
    <source>
        <dbReference type="EMBL" id="PLW47615.1"/>
    </source>
</evidence>
<dbReference type="Proteomes" id="UP000235388">
    <property type="component" value="Unassembled WGS sequence"/>
</dbReference>
<name>A0A2N5VC90_9BASI</name>
<reference evidence="2 3" key="1">
    <citation type="submission" date="2017-11" db="EMBL/GenBank/DDBJ databases">
        <title>De novo assembly and phasing of dikaryotic genomes from two isolates of Puccinia coronata f. sp. avenae, the causal agent of oat crown rust.</title>
        <authorList>
            <person name="Miller M.E."/>
            <person name="Zhang Y."/>
            <person name="Omidvar V."/>
            <person name="Sperschneider J."/>
            <person name="Schwessinger B."/>
            <person name="Raley C."/>
            <person name="Palmer J.M."/>
            <person name="Garnica D."/>
            <person name="Upadhyaya N."/>
            <person name="Rathjen J."/>
            <person name="Taylor J.M."/>
            <person name="Park R.F."/>
            <person name="Dodds P.N."/>
            <person name="Hirsch C.D."/>
            <person name="Kianian S.F."/>
            <person name="Figueroa M."/>
        </authorList>
    </citation>
    <scope>NUCLEOTIDE SEQUENCE [LARGE SCALE GENOMIC DNA]</scope>
    <source>
        <strain evidence="2">12NC29</strain>
    </source>
</reference>
<organism evidence="2 3">
    <name type="scientific">Puccinia coronata f. sp. avenae</name>
    <dbReference type="NCBI Taxonomy" id="200324"/>
    <lineage>
        <taxon>Eukaryota</taxon>
        <taxon>Fungi</taxon>
        <taxon>Dikarya</taxon>
        <taxon>Basidiomycota</taxon>
        <taxon>Pucciniomycotina</taxon>
        <taxon>Pucciniomycetes</taxon>
        <taxon>Pucciniales</taxon>
        <taxon>Pucciniaceae</taxon>
        <taxon>Puccinia</taxon>
    </lineage>
</organism>
<accession>A0A2N5VC90</accession>
<evidence type="ECO:0000313" key="3">
    <source>
        <dbReference type="Proteomes" id="UP000235388"/>
    </source>
</evidence>
<evidence type="ECO:0000259" key="1">
    <source>
        <dbReference type="Pfam" id="PF20231"/>
    </source>
</evidence>
<feature type="domain" description="DUF6589" evidence="1">
    <location>
        <begin position="81"/>
        <end position="141"/>
    </location>
</feature>
<dbReference type="Pfam" id="PF20231">
    <property type="entry name" value="DUF6589"/>
    <property type="match status" value="1"/>
</dbReference>
<dbReference type="STRING" id="200324.A0A2N5VC90"/>
<dbReference type="EMBL" id="PGCJ01000109">
    <property type="protein sequence ID" value="PLW47615.1"/>
    <property type="molecule type" value="Genomic_DNA"/>
</dbReference>
<comment type="caution">
    <text evidence="2">The sequence shown here is derived from an EMBL/GenBank/DDBJ whole genome shotgun (WGS) entry which is preliminary data.</text>
</comment>
<dbReference type="InterPro" id="IPR046496">
    <property type="entry name" value="DUF6589"/>
</dbReference>
<gene>
    <name evidence="2" type="ORF">PCANC_18676</name>
</gene>
<protein>
    <recommendedName>
        <fullName evidence="1">DUF6589 domain-containing protein</fullName>
    </recommendedName>
</protein>
<dbReference type="AlphaFoldDB" id="A0A2N5VC90"/>